<evidence type="ECO:0000313" key="3">
    <source>
        <dbReference type="Proteomes" id="UP001341281"/>
    </source>
</evidence>
<dbReference type="AlphaFoldDB" id="A0AAQ3TP44"/>
<sequence>MALGEETPLSDQEHLGESSFVLKILKTPEENIQKEQVRSTPVTKSFCLSTAQGNVSKKMHHRSADPTTRSADHGSGLPGAARSADQGAA</sequence>
<evidence type="ECO:0000256" key="1">
    <source>
        <dbReference type="SAM" id="MobiDB-lite"/>
    </source>
</evidence>
<dbReference type="EMBL" id="CP144749">
    <property type="protein sequence ID" value="WVZ75504.1"/>
    <property type="molecule type" value="Genomic_DNA"/>
</dbReference>
<feature type="region of interest" description="Disordered" evidence="1">
    <location>
        <begin position="51"/>
        <end position="89"/>
    </location>
</feature>
<name>A0AAQ3TP44_PASNO</name>
<protein>
    <submittedName>
        <fullName evidence="2">Uncharacterized protein</fullName>
    </submittedName>
</protein>
<dbReference type="Proteomes" id="UP001341281">
    <property type="component" value="Chromosome 05"/>
</dbReference>
<proteinExistence type="predicted"/>
<organism evidence="2 3">
    <name type="scientific">Paspalum notatum var. saurae</name>
    <dbReference type="NCBI Taxonomy" id="547442"/>
    <lineage>
        <taxon>Eukaryota</taxon>
        <taxon>Viridiplantae</taxon>
        <taxon>Streptophyta</taxon>
        <taxon>Embryophyta</taxon>
        <taxon>Tracheophyta</taxon>
        <taxon>Spermatophyta</taxon>
        <taxon>Magnoliopsida</taxon>
        <taxon>Liliopsida</taxon>
        <taxon>Poales</taxon>
        <taxon>Poaceae</taxon>
        <taxon>PACMAD clade</taxon>
        <taxon>Panicoideae</taxon>
        <taxon>Andropogonodae</taxon>
        <taxon>Paspaleae</taxon>
        <taxon>Paspalinae</taxon>
        <taxon>Paspalum</taxon>
    </lineage>
</organism>
<accession>A0AAQ3TP44</accession>
<reference evidence="2 3" key="1">
    <citation type="submission" date="2024-02" db="EMBL/GenBank/DDBJ databases">
        <title>High-quality chromosome-scale genome assembly of Pensacola bahiagrass (Paspalum notatum Flugge var. saurae).</title>
        <authorList>
            <person name="Vega J.M."/>
            <person name="Podio M."/>
            <person name="Orjuela J."/>
            <person name="Siena L.A."/>
            <person name="Pessino S.C."/>
            <person name="Combes M.C."/>
            <person name="Mariac C."/>
            <person name="Albertini E."/>
            <person name="Pupilli F."/>
            <person name="Ortiz J.P.A."/>
            <person name="Leblanc O."/>
        </authorList>
    </citation>
    <scope>NUCLEOTIDE SEQUENCE [LARGE SCALE GENOMIC DNA]</scope>
    <source>
        <strain evidence="2">R1</strain>
        <tissue evidence="2">Leaf</tissue>
    </source>
</reference>
<evidence type="ECO:0000313" key="2">
    <source>
        <dbReference type="EMBL" id="WVZ75504.1"/>
    </source>
</evidence>
<keyword evidence="3" id="KW-1185">Reference proteome</keyword>
<gene>
    <name evidence="2" type="ORF">U9M48_023550</name>
</gene>